<sequence length="290" mass="29149">MDSEFVRRPLWPWLCAVVVAVVGVAVLCTQAQAMARDAERHPAPTAAPTGGAEVAGAPRDVDAAGAEVVGAPREAAAAGVAPSSSEISSSADSPSLPAVGGSADVIAADPTWVSTIAARTGIPARALRAYATAALTLRVEQPGCGLGWNTLAGLGAIESGHGTHAGGRLRDDGYPDPPIRGIALDGSASASIADTDGGSVDGDATWDRAVGPLQFIPSTWRSWGVDANGDGVADPNQIDDAALAAGRYLCAAGEMTSPAGWRRAVFSYNHLDSYVADVAATANTAARLAG</sequence>
<feature type="domain" description="Transglycosylase SLT" evidence="1">
    <location>
        <begin position="205"/>
        <end position="276"/>
    </location>
</feature>
<keyword evidence="2" id="KW-0808">Transferase</keyword>
<dbReference type="InterPro" id="IPR031304">
    <property type="entry name" value="SLT_2"/>
</dbReference>
<dbReference type="Gene3D" id="1.10.530.10">
    <property type="match status" value="1"/>
</dbReference>
<organism evidence="2 3">
    <name type="scientific">Microbacterium phycohabitans</name>
    <dbReference type="NCBI Taxonomy" id="3075993"/>
    <lineage>
        <taxon>Bacteria</taxon>
        <taxon>Bacillati</taxon>
        <taxon>Actinomycetota</taxon>
        <taxon>Actinomycetes</taxon>
        <taxon>Micrococcales</taxon>
        <taxon>Microbacteriaceae</taxon>
        <taxon>Microbacterium</taxon>
    </lineage>
</organism>
<dbReference type="GO" id="GO:0016757">
    <property type="term" value="F:glycosyltransferase activity"/>
    <property type="evidence" value="ECO:0007669"/>
    <property type="project" value="UniProtKB-KW"/>
</dbReference>
<evidence type="ECO:0000259" key="1">
    <source>
        <dbReference type="Pfam" id="PF13406"/>
    </source>
</evidence>
<gene>
    <name evidence="2" type="ORF">RWH44_08445</name>
</gene>
<evidence type="ECO:0000313" key="2">
    <source>
        <dbReference type="EMBL" id="MDU0345734.1"/>
    </source>
</evidence>
<accession>A0ABU3SLQ4</accession>
<dbReference type="PANTHER" id="PTHR30163:SF8">
    <property type="entry name" value="LYTIC MUREIN TRANSGLYCOSYLASE"/>
    <property type="match status" value="1"/>
</dbReference>
<dbReference type="InterPro" id="IPR023346">
    <property type="entry name" value="Lysozyme-like_dom_sf"/>
</dbReference>
<keyword evidence="2" id="KW-0328">Glycosyltransferase</keyword>
<comment type="caution">
    <text evidence="2">The sequence shown here is derived from an EMBL/GenBank/DDBJ whole genome shotgun (WGS) entry which is preliminary data.</text>
</comment>
<name>A0ABU3SLQ4_9MICO</name>
<dbReference type="RefSeq" id="WP_316004231.1">
    <property type="nucleotide sequence ID" value="NZ_JAWDIT010000002.1"/>
</dbReference>
<dbReference type="InterPro" id="IPR043426">
    <property type="entry name" value="MltB-like"/>
</dbReference>
<dbReference type="EC" id="2.4.-.-" evidence="2"/>
<dbReference type="EMBL" id="JAWDIT010000002">
    <property type="protein sequence ID" value="MDU0345734.1"/>
    <property type="molecule type" value="Genomic_DNA"/>
</dbReference>
<dbReference type="Pfam" id="PF13406">
    <property type="entry name" value="SLT_2"/>
    <property type="match status" value="1"/>
</dbReference>
<keyword evidence="3" id="KW-1185">Reference proteome</keyword>
<evidence type="ECO:0000313" key="3">
    <source>
        <dbReference type="Proteomes" id="UP001261125"/>
    </source>
</evidence>
<dbReference type="CDD" id="cd13399">
    <property type="entry name" value="Slt35-like"/>
    <property type="match status" value="1"/>
</dbReference>
<protein>
    <submittedName>
        <fullName evidence="2">Lytic murein transglycosylase</fullName>
        <ecNumber evidence="2">2.4.-.-</ecNumber>
    </submittedName>
</protein>
<reference evidence="2 3" key="1">
    <citation type="submission" date="2023-09" db="EMBL/GenBank/DDBJ databases">
        <title>Microbacterium fusihabitans sp. nov., Microbacterium phycihabitans sp. nov., and Microbacterium cervinum sp. nov., isolated from dried seaweeds of beach.</title>
        <authorList>
            <person name="Lee S.D."/>
        </authorList>
    </citation>
    <scope>NUCLEOTIDE SEQUENCE [LARGE SCALE GENOMIC DNA]</scope>
    <source>
        <strain evidence="2 3">KSW2-29</strain>
    </source>
</reference>
<proteinExistence type="predicted"/>
<dbReference type="SUPFAM" id="SSF53955">
    <property type="entry name" value="Lysozyme-like"/>
    <property type="match status" value="1"/>
</dbReference>
<dbReference type="Proteomes" id="UP001261125">
    <property type="component" value="Unassembled WGS sequence"/>
</dbReference>
<dbReference type="PANTHER" id="PTHR30163">
    <property type="entry name" value="MEMBRANE-BOUND LYTIC MUREIN TRANSGLYCOSYLASE B"/>
    <property type="match status" value="1"/>
</dbReference>